<proteinExistence type="predicted"/>
<dbReference type="AlphaFoldDB" id="A0AAV4WG69"/>
<organism evidence="1 2">
    <name type="scientific">Caerostris extrusa</name>
    <name type="common">Bark spider</name>
    <name type="synonym">Caerostris bankana</name>
    <dbReference type="NCBI Taxonomy" id="172846"/>
    <lineage>
        <taxon>Eukaryota</taxon>
        <taxon>Metazoa</taxon>
        <taxon>Ecdysozoa</taxon>
        <taxon>Arthropoda</taxon>
        <taxon>Chelicerata</taxon>
        <taxon>Arachnida</taxon>
        <taxon>Araneae</taxon>
        <taxon>Araneomorphae</taxon>
        <taxon>Entelegynae</taxon>
        <taxon>Araneoidea</taxon>
        <taxon>Araneidae</taxon>
        <taxon>Caerostris</taxon>
    </lineage>
</organism>
<name>A0AAV4WG69_CAEEX</name>
<dbReference type="Proteomes" id="UP001054945">
    <property type="component" value="Unassembled WGS sequence"/>
</dbReference>
<comment type="caution">
    <text evidence="1">The sequence shown here is derived from an EMBL/GenBank/DDBJ whole genome shotgun (WGS) entry which is preliminary data.</text>
</comment>
<reference evidence="1 2" key="1">
    <citation type="submission" date="2021-06" db="EMBL/GenBank/DDBJ databases">
        <title>Caerostris extrusa draft genome.</title>
        <authorList>
            <person name="Kono N."/>
            <person name="Arakawa K."/>
        </authorList>
    </citation>
    <scope>NUCLEOTIDE SEQUENCE [LARGE SCALE GENOMIC DNA]</scope>
</reference>
<gene>
    <name evidence="1" type="ORF">CEXT_425911</name>
</gene>
<keyword evidence="2" id="KW-1185">Reference proteome</keyword>
<sequence length="136" mass="14836">MTLSHPSPKVCRVMFGGEITGRVAWEFLSLINRVHQLADTMERKPFVCSWAEEGALLCGRAYKAHPLGQSPNTLSSGKMFFTLTVLLCVGFCATAPLAAEEESLQPMMNATEGCLERLPAGKAQVSLECVCRSEQN</sequence>
<protein>
    <submittedName>
        <fullName evidence="1">Uncharacterized protein</fullName>
    </submittedName>
</protein>
<dbReference type="EMBL" id="BPLR01016093">
    <property type="protein sequence ID" value="GIY81189.1"/>
    <property type="molecule type" value="Genomic_DNA"/>
</dbReference>
<evidence type="ECO:0000313" key="2">
    <source>
        <dbReference type="Proteomes" id="UP001054945"/>
    </source>
</evidence>
<accession>A0AAV4WG69</accession>
<evidence type="ECO:0000313" key="1">
    <source>
        <dbReference type="EMBL" id="GIY81189.1"/>
    </source>
</evidence>